<keyword evidence="3" id="KW-1185">Reference proteome</keyword>
<dbReference type="OrthoDB" id="9795402at2"/>
<dbReference type="PANTHER" id="PTHR30399">
    <property type="entry name" value="UNCHARACTERIZED PROTEIN YGJP"/>
    <property type="match status" value="1"/>
</dbReference>
<name>A0A1T4SNS5_9HYPH</name>
<dbReference type="CDD" id="cd07344">
    <property type="entry name" value="M48_yhfN_like"/>
    <property type="match status" value="1"/>
</dbReference>
<dbReference type="InterPro" id="IPR053136">
    <property type="entry name" value="UTP_pyrophosphatase-like"/>
</dbReference>
<dbReference type="STRING" id="1365950.SAMN05428963_11239"/>
<feature type="domain" description="YgjP-like metallopeptidase" evidence="1">
    <location>
        <begin position="42"/>
        <end position="246"/>
    </location>
</feature>
<evidence type="ECO:0000259" key="1">
    <source>
        <dbReference type="Pfam" id="PF01863"/>
    </source>
</evidence>
<dbReference type="Pfam" id="PF01863">
    <property type="entry name" value="YgjP-like"/>
    <property type="match status" value="1"/>
</dbReference>
<dbReference type="PANTHER" id="PTHR30399:SF1">
    <property type="entry name" value="UTP PYROPHOSPHATASE"/>
    <property type="match status" value="1"/>
</dbReference>
<dbReference type="RefSeq" id="WP_078709429.1">
    <property type="nucleotide sequence ID" value="NZ_FUXL01000012.1"/>
</dbReference>
<reference evidence="2 3" key="1">
    <citation type="submission" date="2017-02" db="EMBL/GenBank/DDBJ databases">
        <authorList>
            <person name="Peterson S.W."/>
        </authorList>
    </citation>
    <scope>NUCLEOTIDE SEQUENCE [LARGE SCALE GENOMIC DNA]</scope>
    <source>
        <strain evidence="2 3">USBA 369</strain>
    </source>
</reference>
<dbReference type="Proteomes" id="UP000190135">
    <property type="component" value="Unassembled WGS sequence"/>
</dbReference>
<dbReference type="EMBL" id="FUXL01000012">
    <property type="protein sequence ID" value="SKA29551.1"/>
    <property type="molecule type" value="Genomic_DNA"/>
</dbReference>
<dbReference type="Gene3D" id="3.30.2010.10">
    <property type="entry name" value="Metalloproteases ('zincins'), catalytic domain"/>
    <property type="match status" value="1"/>
</dbReference>
<evidence type="ECO:0000313" key="3">
    <source>
        <dbReference type="Proteomes" id="UP000190135"/>
    </source>
</evidence>
<proteinExistence type="predicted"/>
<protein>
    <recommendedName>
        <fullName evidence="1">YgjP-like metallopeptidase domain-containing protein</fullName>
    </recommendedName>
</protein>
<dbReference type="AlphaFoldDB" id="A0A1T4SNS5"/>
<accession>A0A1T4SNS5</accession>
<evidence type="ECO:0000313" key="2">
    <source>
        <dbReference type="EMBL" id="SKA29551.1"/>
    </source>
</evidence>
<dbReference type="InterPro" id="IPR002725">
    <property type="entry name" value="YgjP-like_metallopeptidase"/>
</dbReference>
<gene>
    <name evidence="2" type="ORF">SAMN05428963_11239</name>
</gene>
<organism evidence="2 3">
    <name type="scientific">Consotaella salsifontis</name>
    <dbReference type="NCBI Taxonomy" id="1365950"/>
    <lineage>
        <taxon>Bacteria</taxon>
        <taxon>Pseudomonadati</taxon>
        <taxon>Pseudomonadota</taxon>
        <taxon>Alphaproteobacteria</taxon>
        <taxon>Hyphomicrobiales</taxon>
        <taxon>Aurantimonadaceae</taxon>
        <taxon>Consotaella</taxon>
    </lineage>
</organism>
<sequence length="256" mass="28546">MTRPPLLKRIATLRPAAPALPRALALSSGEIPLEIRHNPRAKRIIMRVAPGGAALSLTIPPRARAEIVLDFLERHRGWAEARIAAAPKRLKVEDGAELPFRGGTLLIVHEPGRRASELLPPDEDGEPARLFVGGAPEHLGRRTADRLKREAKTRLQKAVAKHAAAVGLSPRAMQLKDTTSRWGSCTHDRRLAFSWRIIMAPPHVLDYLVAHEVAHFREMNHGPHFWALCRSLCPRTEESKAWLKHHGASLHTIDFE</sequence>